<feature type="region of interest" description="Disordered" evidence="1">
    <location>
        <begin position="82"/>
        <end position="195"/>
    </location>
</feature>
<proteinExistence type="predicted"/>
<evidence type="ECO:0000313" key="3">
    <source>
        <dbReference type="Proteomes" id="UP000281468"/>
    </source>
</evidence>
<dbReference type="EMBL" id="QWIQ01001156">
    <property type="protein sequence ID" value="RMY69259.1"/>
    <property type="molecule type" value="Genomic_DNA"/>
</dbReference>
<name>A0A3M7DXZ8_HORWE</name>
<accession>A0A3M7DXZ8</accession>
<organism evidence="2 3">
    <name type="scientific">Hortaea werneckii</name>
    <name type="common">Black yeast</name>
    <name type="synonym">Cladosporium werneckii</name>
    <dbReference type="NCBI Taxonomy" id="91943"/>
    <lineage>
        <taxon>Eukaryota</taxon>
        <taxon>Fungi</taxon>
        <taxon>Dikarya</taxon>
        <taxon>Ascomycota</taxon>
        <taxon>Pezizomycotina</taxon>
        <taxon>Dothideomycetes</taxon>
        <taxon>Dothideomycetidae</taxon>
        <taxon>Mycosphaerellales</taxon>
        <taxon>Teratosphaeriaceae</taxon>
        <taxon>Hortaea</taxon>
    </lineage>
</organism>
<evidence type="ECO:0000256" key="1">
    <source>
        <dbReference type="SAM" id="MobiDB-lite"/>
    </source>
</evidence>
<gene>
    <name evidence="2" type="ORF">D0862_14890</name>
</gene>
<dbReference type="AlphaFoldDB" id="A0A3M7DXZ8"/>
<feature type="compositionally biased region" description="Basic and acidic residues" evidence="1">
    <location>
        <begin position="243"/>
        <end position="274"/>
    </location>
</feature>
<comment type="caution">
    <text evidence="2">The sequence shown here is derived from an EMBL/GenBank/DDBJ whole genome shotgun (WGS) entry which is preliminary data.</text>
</comment>
<dbReference type="VEuPathDB" id="FungiDB:BTJ68_12457"/>
<feature type="region of interest" description="Disordered" evidence="1">
    <location>
        <begin position="223"/>
        <end position="274"/>
    </location>
</feature>
<reference evidence="2 3" key="1">
    <citation type="journal article" date="2018" name="BMC Genomics">
        <title>Genomic evidence for intraspecific hybridization in a clonal and extremely halotolerant yeast.</title>
        <authorList>
            <person name="Gostincar C."/>
            <person name="Stajich J.E."/>
            <person name="Zupancic J."/>
            <person name="Zalar P."/>
            <person name="Gunde-Cimerman N."/>
        </authorList>
    </citation>
    <scope>NUCLEOTIDE SEQUENCE [LARGE SCALE GENOMIC DNA]</scope>
    <source>
        <strain evidence="2 3">EXF-171</strain>
    </source>
</reference>
<sequence length="274" mass="30404">MLIWTCVEGSTIIIATCIPIMQPLLRMIIHPGVMSTGPQGHRYNIHEANTPQYDLSSDLNKSSKARSRARIGVSYPTEVNSEESILREEEGGPNVPNHQISKRFSRGRIQRTDEVEVSSTTHDGAEQGSGGRKTILVRIESIASESSLPSDRSFDDCSGDGVRDTSPAPSLLGTSAPKHQERKGPKTLMRLHSTPGYGKLGGIITWQSQKEQKKEGLMDKMFHHHHKDGQQAAKEGQSGEQPAQHKETEGEKFKDYMKEERKLDEEGKEYGGLM</sequence>
<evidence type="ECO:0000313" key="2">
    <source>
        <dbReference type="EMBL" id="RMY69259.1"/>
    </source>
</evidence>
<feature type="compositionally biased region" description="Basic residues" evidence="1">
    <location>
        <begin position="100"/>
        <end position="109"/>
    </location>
</feature>
<dbReference type="Proteomes" id="UP000281468">
    <property type="component" value="Unassembled WGS sequence"/>
</dbReference>
<protein>
    <submittedName>
        <fullName evidence="2">Uncharacterized protein</fullName>
    </submittedName>
</protein>